<accession>A0A223NXV9</accession>
<evidence type="ECO:0000313" key="1">
    <source>
        <dbReference type="EMBL" id="ASU34534.1"/>
    </source>
</evidence>
<protein>
    <submittedName>
        <fullName evidence="1">Uncharacterized protein</fullName>
    </submittedName>
</protein>
<dbReference type="RefSeq" id="WP_094570875.1">
    <property type="nucleotide sequence ID" value="NZ_CP022743.1"/>
</dbReference>
<dbReference type="CDD" id="cd05266">
    <property type="entry name" value="SDR_a4"/>
    <property type="match status" value="1"/>
</dbReference>
<dbReference type="PANTHER" id="PTHR48079">
    <property type="entry name" value="PROTEIN YEEZ"/>
    <property type="match status" value="1"/>
</dbReference>
<dbReference type="InterPro" id="IPR036291">
    <property type="entry name" value="NAD(P)-bd_dom_sf"/>
</dbReference>
<dbReference type="GO" id="GO:0004029">
    <property type="term" value="F:aldehyde dehydrogenase (NAD+) activity"/>
    <property type="evidence" value="ECO:0007669"/>
    <property type="project" value="TreeGrafter"/>
</dbReference>
<dbReference type="SUPFAM" id="SSF51735">
    <property type="entry name" value="NAD(P)-binding Rossmann-fold domains"/>
    <property type="match status" value="1"/>
</dbReference>
<keyword evidence="2" id="KW-1185">Reference proteome</keyword>
<dbReference type="InterPro" id="IPR051783">
    <property type="entry name" value="NAD(P)-dependent_oxidoreduct"/>
</dbReference>
<dbReference type="OrthoDB" id="751203at2"/>
<dbReference type="Gene3D" id="3.40.50.720">
    <property type="entry name" value="NAD(P)-binding Rossmann-like Domain"/>
    <property type="match status" value="1"/>
</dbReference>
<dbReference type="AlphaFoldDB" id="A0A223NXV9"/>
<proteinExistence type="predicted"/>
<name>A0A223NXV9_9SPHI</name>
<dbReference type="EMBL" id="CP022743">
    <property type="protein sequence ID" value="ASU34534.1"/>
    <property type="molecule type" value="Genomic_DNA"/>
</dbReference>
<organism evidence="1 2">
    <name type="scientific">Mucilaginibacter xinganensis</name>
    <dbReference type="NCBI Taxonomy" id="1234841"/>
    <lineage>
        <taxon>Bacteria</taxon>
        <taxon>Pseudomonadati</taxon>
        <taxon>Bacteroidota</taxon>
        <taxon>Sphingobacteriia</taxon>
        <taxon>Sphingobacteriales</taxon>
        <taxon>Sphingobacteriaceae</taxon>
        <taxon>Mucilaginibacter</taxon>
    </lineage>
</organism>
<dbReference type="KEGG" id="muc:MuYL_2647"/>
<evidence type="ECO:0000313" key="2">
    <source>
        <dbReference type="Proteomes" id="UP000215002"/>
    </source>
</evidence>
<reference evidence="1 2" key="1">
    <citation type="submission" date="2017-08" db="EMBL/GenBank/DDBJ databases">
        <title>Complete genome sequence of Mucilaginibacter sp. strain BJC16-A31.</title>
        <authorList>
            <consortium name="Henan University of Science and Technology"/>
            <person name="You X."/>
        </authorList>
    </citation>
    <scope>NUCLEOTIDE SEQUENCE [LARGE SCALE GENOMIC DNA]</scope>
    <source>
        <strain evidence="1 2">BJC16-A31</strain>
    </source>
</reference>
<gene>
    <name evidence="1" type="ORF">MuYL_2647</name>
</gene>
<sequence length="269" mass="29686">MTISILGCGWYGKALATALINSGNIVKGSSTSPKKMEMLYNVGIVPYLVDIKPDREANDAGFFDCDLLVISIPPKTRQGEGPGYLQKIQRVIEAAVEHHVTKVIYISSTAVYEELNGEVNELNIPVPDTESGKILFEAENLFKAQIAFKTTIIRFAGLVGPGRHPGRFFSGKKAIPNGLAPVNLVHLDDCIGITRSIIDRKAFGYLFNVAAPDHPAKSAFYTRATLQAGLIEPEFINELGSWKIISSVRLHELLNYRFKVSSWTNFLFN</sequence>
<dbReference type="GO" id="GO:0005737">
    <property type="term" value="C:cytoplasm"/>
    <property type="evidence" value="ECO:0007669"/>
    <property type="project" value="TreeGrafter"/>
</dbReference>
<dbReference type="Proteomes" id="UP000215002">
    <property type="component" value="Chromosome"/>
</dbReference>
<dbReference type="PANTHER" id="PTHR48079:SF6">
    <property type="entry name" value="NAD(P)-BINDING DOMAIN-CONTAINING PROTEIN-RELATED"/>
    <property type="match status" value="1"/>
</dbReference>